<dbReference type="GO" id="GO:0020037">
    <property type="term" value="F:heme binding"/>
    <property type="evidence" value="ECO:0007669"/>
    <property type="project" value="InterPro"/>
</dbReference>
<dbReference type="EMBL" id="VAHF01000009">
    <property type="protein sequence ID" value="TXG54659.1"/>
    <property type="molecule type" value="Genomic_DNA"/>
</dbReference>
<evidence type="ECO:0000256" key="9">
    <source>
        <dbReference type="SAM" id="Phobius"/>
    </source>
</evidence>
<dbReference type="GO" id="GO:0005506">
    <property type="term" value="F:iron ion binding"/>
    <property type="evidence" value="ECO:0007669"/>
    <property type="project" value="InterPro"/>
</dbReference>
<reference evidence="11" key="1">
    <citation type="journal article" date="2019" name="Gigascience">
        <title>De novo genome assembly of the endangered Acer yangbiense, a plant species with extremely small populations endemic to Yunnan Province, China.</title>
        <authorList>
            <person name="Yang J."/>
            <person name="Wariss H.M."/>
            <person name="Tao L."/>
            <person name="Zhang R."/>
            <person name="Yun Q."/>
            <person name="Hollingsworth P."/>
            <person name="Dao Z."/>
            <person name="Luo G."/>
            <person name="Guo H."/>
            <person name="Ma Y."/>
            <person name="Sun W."/>
        </authorList>
    </citation>
    <scope>NUCLEOTIDE SEQUENCE [LARGE SCALE GENOMIC DNA]</scope>
    <source>
        <strain evidence="11">cv. Malutang</strain>
    </source>
</reference>
<evidence type="ECO:0000256" key="6">
    <source>
        <dbReference type="ARBA" id="ARBA00023002"/>
    </source>
</evidence>
<keyword evidence="9" id="KW-0812">Transmembrane</keyword>
<keyword evidence="5" id="KW-0479">Metal-binding</keyword>
<keyword evidence="9" id="KW-0472">Membrane</keyword>
<evidence type="ECO:0000313" key="10">
    <source>
        <dbReference type="EMBL" id="TXG54659.1"/>
    </source>
</evidence>
<gene>
    <name evidence="10" type="ORF">EZV62_019915</name>
</gene>
<keyword evidence="6" id="KW-0560">Oxidoreductase</keyword>
<dbReference type="InterPro" id="IPR001128">
    <property type="entry name" value="Cyt_P450"/>
</dbReference>
<dbReference type="PRINTS" id="PR00463">
    <property type="entry name" value="EP450I"/>
</dbReference>
<protein>
    <submittedName>
        <fullName evidence="10">Uncharacterized protein</fullName>
    </submittedName>
</protein>
<dbReference type="InterPro" id="IPR036396">
    <property type="entry name" value="Cyt_P450_sf"/>
</dbReference>
<dbReference type="Gene3D" id="1.10.630.10">
    <property type="entry name" value="Cytochrome P450"/>
    <property type="match status" value="1"/>
</dbReference>
<keyword evidence="8" id="KW-0503">Monooxygenase</keyword>
<comment type="cofactor">
    <cofactor evidence="1">
        <name>heme</name>
        <dbReference type="ChEBI" id="CHEBI:30413"/>
    </cofactor>
</comment>
<evidence type="ECO:0000256" key="8">
    <source>
        <dbReference type="ARBA" id="ARBA00023033"/>
    </source>
</evidence>
<dbReference type="PRINTS" id="PR00385">
    <property type="entry name" value="P450"/>
</dbReference>
<evidence type="ECO:0000256" key="7">
    <source>
        <dbReference type="ARBA" id="ARBA00023004"/>
    </source>
</evidence>
<keyword evidence="9" id="KW-1133">Transmembrane helix</keyword>
<feature type="transmembrane region" description="Helical" evidence="9">
    <location>
        <begin position="6"/>
        <end position="28"/>
    </location>
</feature>
<dbReference type="FunFam" id="1.10.630.10:FF:000043">
    <property type="entry name" value="Cytochrome P450 99A2"/>
    <property type="match status" value="1"/>
</dbReference>
<organism evidence="10 11">
    <name type="scientific">Acer yangbiense</name>
    <dbReference type="NCBI Taxonomy" id="1000413"/>
    <lineage>
        <taxon>Eukaryota</taxon>
        <taxon>Viridiplantae</taxon>
        <taxon>Streptophyta</taxon>
        <taxon>Embryophyta</taxon>
        <taxon>Tracheophyta</taxon>
        <taxon>Spermatophyta</taxon>
        <taxon>Magnoliopsida</taxon>
        <taxon>eudicotyledons</taxon>
        <taxon>Gunneridae</taxon>
        <taxon>Pentapetalae</taxon>
        <taxon>rosids</taxon>
        <taxon>malvids</taxon>
        <taxon>Sapindales</taxon>
        <taxon>Sapindaceae</taxon>
        <taxon>Hippocastanoideae</taxon>
        <taxon>Acereae</taxon>
        <taxon>Acer</taxon>
    </lineage>
</organism>
<keyword evidence="7" id="KW-0408">Iron</keyword>
<name>A0A5C7HCU5_9ROSI</name>
<keyword evidence="4" id="KW-0349">Heme</keyword>
<evidence type="ECO:0000256" key="3">
    <source>
        <dbReference type="ARBA" id="ARBA00010617"/>
    </source>
</evidence>
<dbReference type="SUPFAM" id="SSF48264">
    <property type="entry name" value="Cytochrome P450"/>
    <property type="match status" value="1"/>
</dbReference>
<evidence type="ECO:0000256" key="4">
    <source>
        <dbReference type="ARBA" id="ARBA00022617"/>
    </source>
</evidence>
<keyword evidence="11" id="KW-1185">Reference proteome</keyword>
<comment type="similarity">
    <text evidence="3">Belongs to the cytochrome P450 family.</text>
</comment>
<comment type="pathway">
    <text evidence="2">Secondary metabolite biosynthesis; terpenoid biosynthesis.</text>
</comment>
<dbReference type="Pfam" id="PF00067">
    <property type="entry name" value="p450"/>
    <property type="match status" value="1"/>
</dbReference>
<proteinExistence type="inferred from homology"/>
<dbReference type="GO" id="GO:0004497">
    <property type="term" value="F:monooxygenase activity"/>
    <property type="evidence" value="ECO:0007669"/>
    <property type="project" value="UniProtKB-KW"/>
</dbReference>
<accession>A0A5C7HCU5</accession>
<dbReference type="PANTHER" id="PTHR47955:SF8">
    <property type="entry name" value="CYTOCHROME P450 71D11-LIKE"/>
    <property type="match status" value="1"/>
</dbReference>
<dbReference type="Proteomes" id="UP000323000">
    <property type="component" value="Chromosome 9"/>
</dbReference>
<sequence>MELQNFSLIIIIIFAFFVFLFMMSIKIVKGLANKSNPKMPPGPRKLPFIGNLHQLVCSLPHHRLRDLSKKYGPLMHLQIGELSTIVVSSPELAKEVMKTHDLNFAQRPFLLSAKYVSYNYTDIALAPYGNYWRQLRKICTVELLSAKRVQSFRSIREEEVLNLVKSIYSNEGGSIINLSENIFVLTYGITARVAFGRKCKYQGEFISFVTEMVKIAGGFGVIADLYPSIKVLQFISGAKLEKLHQVSDQILEHILDEHKERKKTKIGLGEEVQQEDLVDVFLRLQQDGDHEFSLTDSNIKAVIWDIFSAGSETSSATVGWIMAELLKNPRVMKKAQAEVRQVFDGRENFVVDETLLHELKFLKSVIKETLRLHPPGPLLLPRESRERCEINGYEIPAKTRVLVNAWAMGRDSQYWTEAETPLEDLDMTEVFGVSVRKKENMFIVPNPYRPSSVE</sequence>
<evidence type="ECO:0000256" key="1">
    <source>
        <dbReference type="ARBA" id="ARBA00001971"/>
    </source>
</evidence>
<dbReference type="InterPro" id="IPR002401">
    <property type="entry name" value="Cyt_P450_E_grp-I"/>
</dbReference>
<dbReference type="AlphaFoldDB" id="A0A5C7HCU5"/>
<dbReference type="GO" id="GO:0016705">
    <property type="term" value="F:oxidoreductase activity, acting on paired donors, with incorporation or reduction of molecular oxygen"/>
    <property type="evidence" value="ECO:0007669"/>
    <property type="project" value="InterPro"/>
</dbReference>
<dbReference type="OrthoDB" id="2789670at2759"/>
<evidence type="ECO:0000256" key="5">
    <source>
        <dbReference type="ARBA" id="ARBA00022723"/>
    </source>
</evidence>
<evidence type="ECO:0000256" key="2">
    <source>
        <dbReference type="ARBA" id="ARBA00004721"/>
    </source>
</evidence>
<dbReference type="PANTHER" id="PTHR47955">
    <property type="entry name" value="CYTOCHROME P450 FAMILY 71 PROTEIN"/>
    <property type="match status" value="1"/>
</dbReference>
<evidence type="ECO:0000313" key="11">
    <source>
        <dbReference type="Proteomes" id="UP000323000"/>
    </source>
</evidence>
<comment type="caution">
    <text evidence="10">The sequence shown here is derived from an EMBL/GenBank/DDBJ whole genome shotgun (WGS) entry which is preliminary data.</text>
</comment>